<reference evidence="8" key="1">
    <citation type="submission" date="2019-10" db="EMBL/GenBank/DDBJ databases">
        <authorList>
            <person name="Zhang R."/>
            <person name="Pan Y."/>
            <person name="Wang J."/>
            <person name="Ma R."/>
            <person name="Yu S."/>
        </authorList>
    </citation>
    <scope>NUCLEOTIDE SEQUENCE</scope>
    <source>
        <strain evidence="8">LA-IB0</strain>
        <tissue evidence="8">Leaf</tissue>
    </source>
</reference>
<dbReference type="Gene3D" id="1.10.10.60">
    <property type="entry name" value="Homeodomain-like"/>
    <property type="match status" value="1"/>
</dbReference>
<feature type="compositionally biased region" description="Gly residues" evidence="5">
    <location>
        <begin position="430"/>
        <end position="441"/>
    </location>
</feature>
<dbReference type="InterPro" id="IPR011011">
    <property type="entry name" value="Znf_FYVE_PHD"/>
</dbReference>
<dbReference type="GO" id="GO:0008270">
    <property type="term" value="F:zinc ion binding"/>
    <property type="evidence" value="ECO:0007669"/>
    <property type="project" value="UniProtKB-KW"/>
</dbReference>
<feature type="region of interest" description="Disordered" evidence="5">
    <location>
        <begin position="683"/>
        <end position="766"/>
    </location>
</feature>
<dbReference type="InterPro" id="IPR019787">
    <property type="entry name" value="Znf_PHD-finger"/>
</dbReference>
<evidence type="ECO:0000256" key="4">
    <source>
        <dbReference type="PROSITE-ProRule" id="PRU00146"/>
    </source>
</evidence>
<dbReference type="Proteomes" id="UP000826271">
    <property type="component" value="Unassembled WGS sequence"/>
</dbReference>
<dbReference type="Gene3D" id="3.30.40.10">
    <property type="entry name" value="Zinc/RING finger domain, C3HC4 (zinc finger)"/>
    <property type="match status" value="1"/>
</dbReference>
<organism evidence="8 9">
    <name type="scientific">Buddleja alternifolia</name>
    <dbReference type="NCBI Taxonomy" id="168488"/>
    <lineage>
        <taxon>Eukaryota</taxon>
        <taxon>Viridiplantae</taxon>
        <taxon>Streptophyta</taxon>
        <taxon>Embryophyta</taxon>
        <taxon>Tracheophyta</taxon>
        <taxon>Spermatophyta</taxon>
        <taxon>Magnoliopsida</taxon>
        <taxon>eudicotyledons</taxon>
        <taxon>Gunneridae</taxon>
        <taxon>Pentapetalae</taxon>
        <taxon>asterids</taxon>
        <taxon>lamiids</taxon>
        <taxon>Lamiales</taxon>
        <taxon>Scrophulariaceae</taxon>
        <taxon>Buddlejeae</taxon>
        <taxon>Buddleja</taxon>
    </lineage>
</organism>
<evidence type="ECO:0000259" key="7">
    <source>
        <dbReference type="PROSITE" id="PS50090"/>
    </source>
</evidence>
<accession>A0AAV6YBL0</accession>
<dbReference type="PROSITE" id="PS50016">
    <property type="entry name" value="ZF_PHD_2"/>
    <property type="match status" value="1"/>
</dbReference>
<evidence type="ECO:0000259" key="6">
    <source>
        <dbReference type="PROSITE" id="PS50016"/>
    </source>
</evidence>
<dbReference type="SUPFAM" id="SSF57903">
    <property type="entry name" value="FYVE/PHD zinc finger"/>
    <property type="match status" value="1"/>
</dbReference>
<proteinExistence type="predicted"/>
<dbReference type="PANTHER" id="PTHR47863">
    <property type="entry name" value="RING/FYVE/PHD ZINC FINGER SUPERFAMILY PROTEIN"/>
    <property type="match status" value="1"/>
</dbReference>
<dbReference type="PANTHER" id="PTHR47863:SF4">
    <property type="entry name" value="RING_FYVE_PHD ZINC FINGER SUPERFAMILY PROTEIN"/>
    <property type="match status" value="1"/>
</dbReference>
<evidence type="ECO:0000256" key="5">
    <source>
        <dbReference type="SAM" id="MobiDB-lite"/>
    </source>
</evidence>
<evidence type="ECO:0000256" key="1">
    <source>
        <dbReference type="ARBA" id="ARBA00022723"/>
    </source>
</evidence>
<gene>
    <name evidence="8" type="ORF">BUALT_Bualt02G0156700</name>
</gene>
<evidence type="ECO:0000313" key="9">
    <source>
        <dbReference type="Proteomes" id="UP000826271"/>
    </source>
</evidence>
<dbReference type="InterPro" id="IPR013083">
    <property type="entry name" value="Znf_RING/FYVE/PHD"/>
</dbReference>
<dbReference type="InterPro" id="IPR009057">
    <property type="entry name" value="Homeodomain-like_sf"/>
</dbReference>
<comment type="caution">
    <text evidence="8">The sequence shown here is derived from an EMBL/GenBank/DDBJ whole genome shotgun (WGS) entry which is preliminary data.</text>
</comment>
<dbReference type="InterPro" id="IPR001965">
    <property type="entry name" value="Znf_PHD"/>
</dbReference>
<feature type="compositionally biased region" description="Basic and acidic residues" evidence="5">
    <location>
        <begin position="413"/>
        <end position="423"/>
    </location>
</feature>
<keyword evidence="3" id="KW-0862">Zinc</keyword>
<feature type="region of interest" description="Disordered" evidence="5">
    <location>
        <begin position="292"/>
        <end position="399"/>
    </location>
</feature>
<dbReference type="AlphaFoldDB" id="A0AAV6YBL0"/>
<keyword evidence="9" id="KW-1185">Reference proteome</keyword>
<evidence type="ECO:0000256" key="3">
    <source>
        <dbReference type="ARBA" id="ARBA00022833"/>
    </source>
</evidence>
<dbReference type="SUPFAM" id="SSF46689">
    <property type="entry name" value="Homeodomain-like"/>
    <property type="match status" value="1"/>
</dbReference>
<evidence type="ECO:0000256" key="2">
    <source>
        <dbReference type="ARBA" id="ARBA00022771"/>
    </source>
</evidence>
<feature type="compositionally biased region" description="Basic residues" evidence="5">
    <location>
        <begin position="713"/>
        <end position="724"/>
    </location>
</feature>
<dbReference type="SMART" id="SM00249">
    <property type="entry name" value="PHD"/>
    <property type="match status" value="1"/>
</dbReference>
<keyword evidence="2 4" id="KW-0863">Zinc-finger</keyword>
<dbReference type="CDD" id="cd11660">
    <property type="entry name" value="SANT_TRF"/>
    <property type="match status" value="1"/>
</dbReference>
<name>A0AAV6YBL0_9LAMI</name>
<feature type="compositionally biased region" description="Basic and acidic residues" evidence="5">
    <location>
        <begin position="369"/>
        <end position="379"/>
    </location>
</feature>
<feature type="compositionally biased region" description="Basic and acidic residues" evidence="5">
    <location>
        <begin position="726"/>
        <end position="739"/>
    </location>
</feature>
<protein>
    <recommendedName>
        <fullName evidence="10">Myb-like domain-containing protein</fullName>
    </recommendedName>
</protein>
<feature type="compositionally biased region" description="Basic and acidic residues" evidence="5">
    <location>
        <begin position="322"/>
        <end position="345"/>
    </location>
</feature>
<feature type="domain" description="Myb-like" evidence="7">
    <location>
        <begin position="803"/>
        <end position="857"/>
    </location>
</feature>
<evidence type="ECO:0008006" key="10">
    <source>
        <dbReference type="Google" id="ProtNLM"/>
    </source>
</evidence>
<sequence length="873" mass="96389">MQGIVSEALKQSFMDCQLSCTSPLPWVWVIEALARSNQVDVSLLIDLLEKTPEIPNDVGKNAREMVSLRILENFSVERACANSVSSARSPKIRLDPSQSCEDVLRQILSETPASNLKNAASEMQKWDVQPFIQHKRSSSAKYALQQLKAAILSGSNCFLASLKEQSGLSVGKSPEHGTPVDNGNPNDITPRGEGSDANGSYVVHKDPPVENLQPVSRKRRITSDNSAGESCKQQITLKNGCKTRGKFAGKSKHDNVGSEHDIGGKLISSGVDTTLVDNNVFTSLKGLVGPDEVLPHEKEVPHSGTELSNKSADEQGQDYDIEEAKGDKEGFRESEIINEDVDKLEQNNNQRDYPNIGEVEEEDDISSDGDGKNDDRTDVVTKNNASCRPANSPGSSAAPNWGYLSLLADASKRVAQDSGEDRSGSAGKSHAGGTGQNGRPGYGNNECTSSKGLVHRDEVLPNEKQAPLGGTEMLNDKFDGERGQDHDFENVRGGKRGLFTATHENMDKLEQNIQRNIPNGVEGGEDVDISSDSDGYHDERTIIETKKKMFLSSQCTYSQESLAMTDCRELNLCMKCNKSGKLLVCSSNSCSIVIHESCLGVAASFDTSGKFYCPFCAYSRAISKYTAIRKKSALARKDLATFFCSGTRKESKRLSCKPCNENRDFAKKPSNHQCRKKLEYEHAGPSTLNSGSTSKDKQEGRKTRQASQSPRVHGQHHKAARAIRKSLGDMSDKHAEIRSKKGVLCPPEKDLRHESKCSPSTKSAEASEEEREHVFVSKYFTRVKKERKYSYPAIPLLRRKNLPWTRTEEEKLREAMQKICGPHDKVIPWKKILEFGAGTFDKSRNTIDLKDKWRNVCKAIKKFSSDDELARVS</sequence>
<dbReference type="InterPro" id="IPR001005">
    <property type="entry name" value="SANT/Myb"/>
</dbReference>
<dbReference type="EMBL" id="WHWC01000002">
    <property type="protein sequence ID" value="KAG8388740.1"/>
    <property type="molecule type" value="Genomic_DNA"/>
</dbReference>
<feature type="region of interest" description="Disordered" evidence="5">
    <location>
        <begin position="413"/>
        <end position="471"/>
    </location>
</feature>
<keyword evidence="1" id="KW-0479">Metal-binding</keyword>
<dbReference type="PROSITE" id="PS50090">
    <property type="entry name" value="MYB_LIKE"/>
    <property type="match status" value="1"/>
</dbReference>
<feature type="region of interest" description="Disordered" evidence="5">
    <location>
        <begin position="168"/>
        <end position="208"/>
    </location>
</feature>
<feature type="domain" description="PHD-type" evidence="6">
    <location>
        <begin position="570"/>
        <end position="619"/>
    </location>
</feature>
<evidence type="ECO:0000313" key="8">
    <source>
        <dbReference type="EMBL" id="KAG8388740.1"/>
    </source>
</evidence>
<feature type="compositionally biased region" description="Basic and acidic residues" evidence="5">
    <location>
        <begin position="747"/>
        <end position="756"/>
    </location>
</feature>
<feature type="compositionally biased region" description="Acidic residues" evidence="5">
    <location>
        <begin position="358"/>
        <end position="367"/>
    </location>
</feature>